<dbReference type="AlphaFoldDB" id="A0A4R3MXD5"/>
<dbReference type="Gene3D" id="3.30.370.10">
    <property type="entry name" value="Barstar-like"/>
    <property type="match status" value="1"/>
</dbReference>
<gene>
    <name evidence="3" type="ORF">EDC34_11232</name>
</gene>
<sequence>MNDDDAFTLALDDPRQAGVFFVTGDDLDALAASALDADLLLRRIDLRDCDGKDALLARLQDALAMPLGGHNWDALSDRLRDLSWLPAPGYALLLANAGDLRDADETSFDTLLDILDVATVDWQQRNVPFWAFLALPESDFPPPG</sequence>
<dbReference type="InterPro" id="IPR035905">
    <property type="entry name" value="Barstar-like_sf"/>
</dbReference>
<organism evidence="3 4">
    <name type="scientific">Thermomonas haemolytica</name>
    <dbReference type="NCBI Taxonomy" id="141949"/>
    <lineage>
        <taxon>Bacteria</taxon>
        <taxon>Pseudomonadati</taxon>
        <taxon>Pseudomonadota</taxon>
        <taxon>Gammaproteobacteria</taxon>
        <taxon>Lysobacterales</taxon>
        <taxon>Lysobacteraceae</taxon>
        <taxon>Thermomonas</taxon>
    </lineage>
</organism>
<evidence type="ECO:0000256" key="1">
    <source>
        <dbReference type="ARBA" id="ARBA00006845"/>
    </source>
</evidence>
<dbReference type="InterPro" id="IPR000468">
    <property type="entry name" value="Barstar"/>
</dbReference>
<dbReference type="Pfam" id="PF01337">
    <property type="entry name" value="Barstar"/>
    <property type="match status" value="1"/>
</dbReference>
<accession>A0A4R3MXD5</accession>
<dbReference type="EMBL" id="SMAP01000012">
    <property type="protein sequence ID" value="TCT20427.1"/>
    <property type="molecule type" value="Genomic_DNA"/>
</dbReference>
<comment type="similarity">
    <text evidence="1">Belongs to the barstar family.</text>
</comment>
<evidence type="ECO:0000313" key="4">
    <source>
        <dbReference type="Proteomes" id="UP000295414"/>
    </source>
</evidence>
<evidence type="ECO:0000259" key="2">
    <source>
        <dbReference type="Pfam" id="PF01337"/>
    </source>
</evidence>
<evidence type="ECO:0000313" key="3">
    <source>
        <dbReference type="EMBL" id="TCT20427.1"/>
    </source>
</evidence>
<dbReference type="OrthoDB" id="7575400at2"/>
<comment type="caution">
    <text evidence="3">The sequence shown here is derived from an EMBL/GenBank/DDBJ whole genome shotgun (WGS) entry which is preliminary data.</text>
</comment>
<dbReference type="Proteomes" id="UP000295414">
    <property type="component" value="Unassembled WGS sequence"/>
</dbReference>
<dbReference type="RefSeq" id="WP_114961049.1">
    <property type="nucleotide sequence ID" value="NZ_MSZW01000004.1"/>
</dbReference>
<reference evidence="3 4" key="1">
    <citation type="submission" date="2019-03" db="EMBL/GenBank/DDBJ databases">
        <title>Genomic Encyclopedia of Type Strains, Phase IV (KMG-IV): sequencing the most valuable type-strain genomes for metagenomic binning, comparative biology and taxonomic classification.</title>
        <authorList>
            <person name="Goeker M."/>
        </authorList>
    </citation>
    <scope>NUCLEOTIDE SEQUENCE [LARGE SCALE GENOMIC DNA]</scope>
    <source>
        <strain evidence="3 4">DSM 13605</strain>
    </source>
</reference>
<name>A0A4R3MXD5_9GAMM</name>
<protein>
    <submittedName>
        <fullName evidence="3">Barstar (Barnase inhibitor)</fullName>
    </submittedName>
</protein>
<proteinExistence type="inferred from homology"/>
<keyword evidence="4" id="KW-1185">Reference proteome</keyword>
<feature type="domain" description="Barstar (barnase inhibitor)" evidence="2">
    <location>
        <begin position="41"/>
        <end position="133"/>
    </location>
</feature>
<dbReference type="SUPFAM" id="SSF52038">
    <property type="entry name" value="Barstar-related"/>
    <property type="match status" value="1"/>
</dbReference>